<dbReference type="SMART" id="SM00564">
    <property type="entry name" value="PQQ"/>
    <property type="match status" value="1"/>
</dbReference>
<dbReference type="SUPFAM" id="SSF50998">
    <property type="entry name" value="Quinoprotein alcohol dehydrogenase-like"/>
    <property type="match status" value="1"/>
</dbReference>
<sequence length="1165" mass="125343" precursor="true">MEAQLEVTRIDGGTESVTLSKRQPVSIGRHASNDVIIEEDGVDILHCRVSWNKSGYEVAAATGEGVEVNGSMVRHAMLGPGDVLRIGSADIRFVGEERQSKPSDEESAARRERRRARKRRRQRAAAAADDDASDMSALDAILDEEDAEEELEEETPSAPSASPSSRRDRSESRSSRRSGTAAGGLSRLRTRPRRPGEEDVVRSPLVLALTAGGVLLVFLTAVFFFVAGRHTTQARYDAAAQLVSDGKYAQAIVAFEDFIVLHEGHPLAEQAQRELGLARVDQHVSGAVPDWKAALDALRAFLNDRRDEPDFDTDRDTIWRKAGDIALGSAESAGRTFDRKLLDISRDAGTILRTYWPQDNPPEELGEQIVSTRRKSEQAIVRHEAYNETLAQMKASMEADDPLGAVVFRRDLLTRYPEFTSDRKLDGLLKDTLEQEQSQIASEEINGQAAPADSPDFDQHLTLNFHARNRSDEVSVGKCVPVVAKDTCVGVDTVTGEPVWRRLIGPATPFFPVREPTLPSLLCFDTRSNELIRLEQDTGDVVWSAPLDEVAAGSPLILAGQVYVATRGGSVYAIDLDNGSVLSRLTFAQPVSGPVPIGDGDFVVVAGDREVVYTLRLRPLECVAVSLVGHAPGSVEAPLLAMGPFALLPEKLATEQTRLHLLRADPETGSLAIAARDRLPGWVVDPPVIRGRDLFVPSTGERVTAFTVTDATGQPPLVQVAAFQGQGGESGPVFLSTGPDRQLWMAGTSLRRIQLTSDALQPDPKLVNFGVTSQPLQYSGSMLFHARHRFGSSAVTVTRTDRQSLESDWQAALGQSILAARPAGNDGDTLVCVTELGHVFRVDAGSIRNGGFSSAPRGLLGLADREDEHVAAATLDDGRTAVWTAGASPTLWLLSAAGTVSGETELPEPLQHPPVAAGNRIILPFAGRLSVLSGQRIGTEVKDFTLPAGQAVPAWSRVTRLESGDIIAVTADGLLRRIRERDTPERHLAEAGRLEVGGNVLAADAHAGGQMVIADDRRQLHLIDLNRLEISATRTFPVPVISAFVLDEANVIAETASRKLHCLATQGDLESKWSIDLPGSGLAGRPVQRDGRTILALRDGQILYVDDSKGTVSDVATTGAAMAGDLIRMGDRVIATTLDGSLIDVTDPAAAVTPEPADQRKVATP</sequence>
<feature type="compositionally biased region" description="Basic and acidic residues" evidence="1">
    <location>
        <begin position="95"/>
        <end position="110"/>
    </location>
</feature>
<dbReference type="OrthoDB" id="220723at2"/>
<accession>A0A517Z8P9</accession>
<protein>
    <submittedName>
        <fullName evidence="4">Outer membrane protein assembly factor BamB</fullName>
    </submittedName>
</protein>
<keyword evidence="5" id="KW-1185">Reference proteome</keyword>
<dbReference type="Pfam" id="PF13360">
    <property type="entry name" value="PQQ_2"/>
    <property type="match status" value="1"/>
</dbReference>
<dbReference type="SUPFAM" id="SSF49879">
    <property type="entry name" value="SMAD/FHA domain"/>
    <property type="match status" value="1"/>
</dbReference>
<evidence type="ECO:0000313" key="5">
    <source>
        <dbReference type="Proteomes" id="UP000320496"/>
    </source>
</evidence>
<evidence type="ECO:0000259" key="3">
    <source>
        <dbReference type="PROSITE" id="PS50006"/>
    </source>
</evidence>
<dbReference type="Gene3D" id="1.25.40.10">
    <property type="entry name" value="Tetratricopeptide repeat domain"/>
    <property type="match status" value="1"/>
</dbReference>
<dbReference type="InterPro" id="IPR018391">
    <property type="entry name" value="PQQ_b-propeller_rpt"/>
</dbReference>
<gene>
    <name evidence="4" type="primary">bamB_3</name>
    <name evidence="4" type="ORF">Mal4_31940</name>
</gene>
<feature type="compositionally biased region" description="Acidic residues" evidence="1">
    <location>
        <begin position="141"/>
        <end position="155"/>
    </location>
</feature>
<dbReference type="InterPro" id="IPR011990">
    <property type="entry name" value="TPR-like_helical_dom_sf"/>
</dbReference>
<dbReference type="EMBL" id="CP036275">
    <property type="protein sequence ID" value="QDU38862.1"/>
    <property type="molecule type" value="Genomic_DNA"/>
</dbReference>
<evidence type="ECO:0000256" key="1">
    <source>
        <dbReference type="SAM" id="MobiDB-lite"/>
    </source>
</evidence>
<feature type="transmembrane region" description="Helical" evidence="2">
    <location>
        <begin position="205"/>
        <end position="227"/>
    </location>
</feature>
<dbReference type="InterPro" id="IPR015943">
    <property type="entry name" value="WD40/YVTN_repeat-like_dom_sf"/>
</dbReference>
<feature type="compositionally biased region" description="Basic and acidic residues" evidence="1">
    <location>
        <begin position="165"/>
        <end position="174"/>
    </location>
</feature>
<feature type="domain" description="FHA" evidence="3">
    <location>
        <begin position="25"/>
        <end position="73"/>
    </location>
</feature>
<feature type="region of interest" description="Disordered" evidence="1">
    <location>
        <begin position="95"/>
        <end position="200"/>
    </location>
</feature>
<evidence type="ECO:0000313" key="4">
    <source>
        <dbReference type="EMBL" id="QDU38862.1"/>
    </source>
</evidence>
<dbReference type="RefSeq" id="WP_145370107.1">
    <property type="nucleotide sequence ID" value="NZ_CP036275.1"/>
</dbReference>
<dbReference type="InterPro" id="IPR000253">
    <property type="entry name" value="FHA_dom"/>
</dbReference>
<evidence type="ECO:0000256" key="2">
    <source>
        <dbReference type="SAM" id="Phobius"/>
    </source>
</evidence>
<dbReference type="Gene3D" id="2.60.200.20">
    <property type="match status" value="1"/>
</dbReference>
<keyword evidence="2" id="KW-1133">Transmembrane helix</keyword>
<dbReference type="Gene3D" id="2.130.10.10">
    <property type="entry name" value="YVTN repeat-like/Quinoprotein amine dehydrogenase"/>
    <property type="match status" value="2"/>
</dbReference>
<dbReference type="KEGG" id="mri:Mal4_31940"/>
<dbReference type="InterPro" id="IPR011047">
    <property type="entry name" value="Quinoprotein_ADH-like_sf"/>
</dbReference>
<dbReference type="PROSITE" id="PS50006">
    <property type="entry name" value="FHA_DOMAIN"/>
    <property type="match status" value="1"/>
</dbReference>
<dbReference type="PANTHER" id="PTHR34512">
    <property type="entry name" value="CELL SURFACE PROTEIN"/>
    <property type="match status" value="1"/>
</dbReference>
<keyword evidence="2" id="KW-0472">Membrane</keyword>
<dbReference type="AlphaFoldDB" id="A0A517Z8P9"/>
<proteinExistence type="predicted"/>
<reference evidence="4 5" key="1">
    <citation type="submission" date="2019-02" db="EMBL/GenBank/DDBJ databases">
        <title>Deep-cultivation of Planctomycetes and their phenomic and genomic characterization uncovers novel biology.</title>
        <authorList>
            <person name="Wiegand S."/>
            <person name="Jogler M."/>
            <person name="Boedeker C."/>
            <person name="Pinto D."/>
            <person name="Vollmers J."/>
            <person name="Rivas-Marin E."/>
            <person name="Kohn T."/>
            <person name="Peeters S.H."/>
            <person name="Heuer A."/>
            <person name="Rast P."/>
            <person name="Oberbeckmann S."/>
            <person name="Bunk B."/>
            <person name="Jeske O."/>
            <person name="Meyerdierks A."/>
            <person name="Storesund J.E."/>
            <person name="Kallscheuer N."/>
            <person name="Luecker S."/>
            <person name="Lage O.M."/>
            <person name="Pohl T."/>
            <person name="Merkel B.J."/>
            <person name="Hornburger P."/>
            <person name="Mueller R.-W."/>
            <person name="Bruemmer F."/>
            <person name="Labrenz M."/>
            <person name="Spormann A.M."/>
            <person name="Op den Camp H."/>
            <person name="Overmann J."/>
            <person name="Amann R."/>
            <person name="Jetten M.S.M."/>
            <person name="Mascher T."/>
            <person name="Medema M.H."/>
            <person name="Devos D.P."/>
            <person name="Kaster A.-K."/>
            <person name="Ovreas L."/>
            <person name="Rohde M."/>
            <person name="Galperin M.Y."/>
            <person name="Jogler C."/>
        </authorList>
    </citation>
    <scope>NUCLEOTIDE SEQUENCE [LARGE SCALE GENOMIC DNA]</scope>
    <source>
        <strain evidence="4 5">Mal4</strain>
    </source>
</reference>
<keyword evidence="2" id="KW-0812">Transmembrane</keyword>
<name>A0A517Z8P9_9PLAN</name>
<dbReference type="CDD" id="cd00060">
    <property type="entry name" value="FHA"/>
    <property type="match status" value="1"/>
</dbReference>
<organism evidence="4 5">
    <name type="scientific">Maioricimonas rarisocia</name>
    <dbReference type="NCBI Taxonomy" id="2528026"/>
    <lineage>
        <taxon>Bacteria</taxon>
        <taxon>Pseudomonadati</taxon>
        <taxon>Planctomycetota</taxon>
        <taxon>Planctomycetia</taxon>
        <taxon>Planctomycetales</taxon>
        <taxon>Planctomycetaceae</taxon>
        <taxon>Maioricimonas</taxon>
    </lineage>
</organism>
<dbReference type="PANTHER" id="PTHR34512:SF30">
    <property type="entry name" value="OUTER MEMBRANE PROTEIN ASSEMBLY FACTOR BAMB"/>
    <property type="match status" value="1"/>
</dbReference>
<feature type="compositionally biased region" description="Low complexity" evidence="1">
    <location>
        <begin position="177"/>
        <end position="187"/>
    </location>
</feature>
<feature type="compositionally biased region" description="Basic residues" evidence="1">
    <location>
        <begin position="111"/>
        <end position="123"/>
    </location>
</feature>
<dbReference type="Pfam" id="PF00498">
    <property type="entry name" value="FHA"/>
    <property type="match status" value="1"/>
</dbReference>
<dbReference type="InterPro" id="IPR002372">
    <property type="entry name" value="PQQ_rpt_dom"/>
</dbReference>
<dbReference type="Proteomes" id="UP000320496">
    <property type="component" value="Chromosome"/>
</dbReference>
<dbReference type="InterPro" id="IPR008984">
    <property type="entry name" value="SMAD_FHA_dom_sf"/>
</dbReference>